<comment type="caution">
    <text evidence="2">The sequence shown here is derived from an EMBL/GenBank/DDBJ whole genome shotgun (WGS) entry which is preliminary data.</text>
</comment>
<dbReference type="EMBL" id="JBAMMX010000001">
    <property type="protein sequence ID" value="KAK6947290.1"/>
    <property type="molecule type" value="Genomic_DNA"/>
</dbReference>
<keyword evidence="1" id="KW-1133">Transmembrane helix</keyword>
<keyword evidence="1" id="KW-0812">Transmembrane</keyword>
<accession>A0AAN8W8T0</accession>
<feature type="transmembrane region" description="Helical" evidence="1">
    <location>
        <begin position="42"/>
        <end position="69"/>
    </location>
</feature>
<keyword evidence="3" id="KW-1185">Reference proteome</keyword>
<proteinExistence type="predicted"/>
<dbReference type="Proteomes" id="UP001370490">
    <property type="component" value="Unassembled WGS sequence"/>
</dbReference>
<name>A0AAN8W8T0_9MAGN</name>
<gene>
    <name evidence="2" type="ORF">RJ641_000763</name>
</gene>
<dbReference type="AlphaFoldDB" id="A0AAN8W8T0"/>
<evidence type="ECO:0000313" key="2">
    <source>
        <dbReference type="EMBL" id="KAK6947290.1"/>
    </source>
</evidence>
<evidence type="ECO:0000256" key="1">
    <source>
        <dbReference type="SAM" id="Phobius"/>
    </source>
</evidence>
<evidence type="ECO:0000313" key="3">
    <source>
        <dbReference type="Proteomes" id="UP001370490"/>
    </source>
</evidence>
<keyword evidence="1" id="KW-0472">Membrane</keyword>
<sequence>MVDLELEMDEAYLQMTFPALSEECLAYVYWQIRLIWKPRLLLFSVVIFFREADVIYGGLGIFSSFLLLARF</sequence>
<reference evidence="2 3" key="1">
    <citation type="submission" date="2023-12" db="EMBL/GenBank/DDBJ databases">
        <title>A high-quality genome assembly for Dillenia turbinata (Dilleniales).</title>
        <authorList>
            <person name="Chanderbali A."/>
        </authorList>
    </citation>
    <scope>NUCLEOTIDE SEQUENCE [LARGE SCALE GENOMIC DNA]</scope>
    <source>
        <strain evidence="2">LSX21</strain>
        <tissue evidence="2">Leaf</tissue>
    </source>
</reference>
<organism evidence="2 3">
    <name type="scientific">Dillenia turbinata</name>
    <dbReference type="NCBI Taxonomy" id="194707"/>
    <lineage>
        <taxon>Eukaryota</taxon>
        <taxon>Viridiplantae</taxon>
        <taxon>Streptophyta</taxon>
        <taxon>Embryophyta</taxon>
        <taxon>Tracheophyta</taxon>
        <taxon>Spermatophyta</taxon>
        <taxon>Magnoliopsida</taxon>
        <taxon>eudicotyledons</taxon>
        <taxon>Gunneridae</taxon>
        <taxon>Pentapetalae</taxon>
        <taxon>Dilleniales</taxon>
        <taxon>Dilleniaceae</taxon>
        <taxon>Dillenia</taxon>
    </lineage>
</organism>
<protein>
    <submittedName>
        <fullName evidence="2">Uncharacterized protein</fullName>
    </submittedName>
</protein>